<dbReference type="CDD" id="cd06849">
    <property type="entry name" value="lipoyl_domain"/>
    <property type="match status" value="1"/>
</dbReference>
<dbReference type="GO" id="GO:0005737">
    <property type="term" value="C:cytoplasm"/>
    <property type="evidence" value="ECO:0007669"/>
    <property type="project" value="TreeGrafter"/>
</dbReference>
<dbReference type="InterPro" id="IPR050743">
    <property type="entry name" value="2-oxoacid_DH_E2_comp"/>
</dbReference>
<dbReference type="SUPFAM" id="SSF51230">
    <property type="entry name" value="Single hybrid motif"/>
    <property type="match status" value="1"/>
</dbReference>
<keyword evidence="2" id="KW-0808">Transferase</keyword>
<comment type="caution">
    <text evidence="5">The sequence shown here is derived from an EMBL/GenBank/DDBJ whole genome shotgun (WGS) entry which is preliminary data.</text>
</comment>
<gene>
    <name evidence="5" type="ORF">GCM10011588_29600</name>
</gene>
<accession>A0A917VTK9</accession>
<dbReference type="PANTHER" id="PTHR43178:SF5">
    <property type="entry name" value="LIPOAMIDE ACYLTRANSFERASE COMPONENT OF BRANCHED-CHAIN ALPHA-KETO ACID DEHYDROGENASE COMPLEX, MITOCHONDRIAL"/>
    <property type="match status" value="1"/>
</dbReference>
<dbReference type="InterPro" id="IPR000089">
    <property type="entry name" value="Biotin_lipoyl"/>
</dbReference>
<evidence type="ECO:0000313" key="6">
    <source>
        <dbReference type="Proteomes" id="UP000638263"/>
    </source>
</evidence>
<dbReference type="Pfam" id="PF00364">
    <property type="entry name" value="Biotin_lipoyl"/>
    <property type="match status" value="1"/>
</dbReference>
<dbReference type="PROSITE" id="PS50968">
    <property type="entry name" value="BIOTINYL_LIPOYL"/>
    <property type="match status" value="1"/>
</dbReference>
<name>A0A917VTK9_9NOCA</name>
<feature type="domain" description="Lipoyl-binding" evidence="4">
    <location>
        <begin position="2"/>
        <end position="76"/>
    </location>
</feature>
<sequence length="77" mass="8356">MTVEIKIPQLGVTMTEGEITEWLVEDGASVTEGEPIYNLATDKTETEIESPGTGTLEIVGEIETTYEVGTVVGRIRQ</sequence>
<dbReference type="RefSeq" id="WP_189094277.1">
    <property type="nucleotide sequence ID" value="NZ_BMMH01000005.1"/>
</dbReference>
<reference evidence="5" key="1">
    <citation type="journal article" date="2014" name="Int. J. Syst. Evol. Microbiol.">
        <title>Complete genome sequence of Corynebacterium casei LMG S-19264T (=DSM 44701T), isolated from a smear-ripened cheese.</title>
        <authorList>
            <consortium name="US DOE Joint Genome Institute (JGI-PGF)"/>
            <person name="Walter F."/>
            <person name="Albersmeier A."/>
            <person name="Kalinowski J."/>
            <person name="Ruckert C."/>
        </authorList>
    </citation>
    <scope>NUCLEOTIDE SEQUENCE</scope>
    <source>
        <strain evidence="5">CGMCC 4.3508</strain>
    </source>
</reference>
<evidence type="ECO:0000313" key="5">
    <source>
        <dbReference type="EMBL" id="GGL13265.1"/>
    </source>
</evidence>
<dbReference type="EMBL" id="BMMH01000005">
    <property type="protein sequence ID" value="GGL13265.1"/>
    <property type="molecule type" value="Genomic_DNA"/>
</dbReference>
<reference evidence="5" key="2">
    <citation type="submission" date="2020-09" db="EMBL/GenBank/DDBJ databases">
        <authorList>
            <person name="Sun Q."/>
            <person name="Zhou Y."/>
        </authorList>
    </citation>
    <scope>NUCLEOTIDE SEQUENCE</scope>
    <source>
        <strain evidence="5">CGMCC 4.3508</strain>
    </source>
</reference>
<keyword evidence="6" id="KW-1185">Reference proteome</keyword>
<evidence type="ECO:0000256" key="2">
    <source>
        <dbReference type="ARBA" id="ARBA00022679"/>
    </source>
</evidence>
<evidence type="ECO:0000256" key="3">
    <source>
        <dbReference type="ARBA" id="ARBA00023315"/>
    </source>
</evidence>
<comment type="cofactor">
    <cofactor evidence="1">
        <name>(R)-lipoate</name>
        <dbReference type="ChEBI" id="CHEBI:83088"/>
    </cofactor>
</comment>
<dbReference type="AlphaFoldDB" id="A0A917VTK9"/>
<evidence type="ECO:0000259" key="4">
    <source>
        <dbReference type="PROSITE" id="PS50968"/>
    </source>
</evidence>
<proteinExistence type="predicted"/>
<organism evidence="5 6">
    <name type="scientific">Nocardia jinanensis</name>
    <dbReference type="NCBI Taxonomy" id="382504"/>
    <lineage>
        <taxon>Bacteria</taxon>
        <taxon>Bacillati</taxon>
        <taxon>Actinomycetota</taxon>
        <taxon>Actinomycetes</taxon>
        <taxon>Mycobacteriales</taxon>
        <taxon>Nocardiaceae</taxon>
        <taxon>Nocardia</taxon>
    </lineage>
</organism>
<keyword evidence="3" id="KW-0012">Acyltransferase</keyword>
<dbReference type="Gene3D" id="2.40.50.100">
    <property type="match status" value="1"/>
</dbReference>
<evidence type="ECO:0000256" key="1">
    <source>
        <dbReference type="ARBA" id="ARBA00001938"/>
    </source>
</evidence>
<dbReference type="InterPro" id="IPR011053">
    <property type="entry name" value="Single_hybrid_motif"/>
</dbReference>
<protein>
    <recommendedName>
        <fullName evidence="4">Lipoyl-binding domain-containing protein</fullName>
    </recommendedName>
</protein>
<dbReference type="PANTHER" id="PTHR43178">
    <property type="entry name" value="DIHYDROLIPOAMIDE ACETYLTRANSFERASE COMPONENT OF PYRUVATE DEHYDROGENASE COMPLEX"/>
    <property type="match status" value="1"/>
</dbReference>
<dbReference type="GO" id="GO:0016407">
    <property type="term" value="F:acetyltransferase activity"/>
    <property type="evidence" value="ECO:0007669"/>
    <property type="project" value="TreeGrafter"/>
</dbReference>
<dbReference type="GO" id="GO:0031405">
    <property type="term" value="F:lipoic acid binding"/>
    <property type="evidence" value="ECO:0007669"/>
    <property type="project" value="TreeGrafter"/>
</dbReference>
<dbReference type="Proteomes" id="UP000638263">
    <property type="component" value="Unassembled WGS sequence"/>
</dbReference>